<reference evidence="3" key="1">
    <citation type="submission" date="2016-03" db="EMBL/GenBank/DDBJ databases">
        <authorList>
            <person name="Devillers Hugo."/>
        </authorList>
    </citation>
    <scope>NUCLEOTIDE SEQUENCE [LARGE SCALE GENOMIC DNA]</scope>
</reference>
<dbReference type="OrthoDB" id="3997928at2759"/>
<dbReference type="Proteomes" id="UP000189911">
    <property type="component" value="Chromosome E"/>
</dbReference>
<sequence length="244" mass="27760">MADSDVSTDCSSPKRYTDEETDQQILKWAGKLELESMDLRDKSSKLLQALQVNSEHLKDSCEKISIATCGLKNGKEVQEQLQDAKEHWKCLEKGQNESATNLGKFEKRLEDKIAKFVSSHSTDFAKAVTDVQSALVILSRQSETLSKVMLSMSSDTQRVSERQLQLEQQVRGLKTNLVTWREETARIKSRDIGYKNCCKITKPVSPVSSREQMRRKRTQTSAATRWIIPWEEISDSETLLSSEL</sequence>
<organism evidence="2 3">
    <name type="scientific">Lachancea nothofagi CBS 11611</name>
    <dbReference type="NCBI Taxonomy" id="1266666"/>
    <lineage>
        <taxon>Eukaryota</taxon>
        <taxon>Fungi</taxon>
        <taxon>Dikarya</taxon>
        <taxon>Ascomycota</taxon>
        <taxon>Saccharomycotina</taxon>
        <taxon>Saccharomycetes</taxon>
        <taxon>Saccharomycetales</taxon>
        <taxon>Saccharomycetaceae</taxon>
        <taxon>Lachancea</taxon>
    </lineage>
</organism>
<dbReference type="Pfam" id="PF09074">
    <property type="entry name" value="Mer2"/>
    <property type="match status" value="1"/>
</dbReference>
<dbReference type="GO" id="GO:0007131">
    <property type="term" value="P:reciprocal meiotic recombination"/>
    <property type="evidence" value="ECO:0007669"/>
    <property type="project" value="InterPro"/>
</dbReference>
<name>A0A1G4K1W4_9SACH</name>
<dbReference type="GO" id="GO:0000794">
    <property type="term" value="C:condensed nuclear chromosome"/>
    <property type="evidence" value="ECO:0007669"/>
    <property type="project" value="InterPro"/>
</dbReference>
<evidence type="ECO:0000313" key="2">
    <source>
        <dbReference type="EMBL" id="SCU97475.1"/>
    </source>
</evidence>
<evidence type="ECO:0000313" key="3">
    <source>
        <dbReference type="Proteomes" id="UP000189911"/>
    </source>
</evidence>
<accession>A0A1G4K1W4</accession>
<gene>
    <name evidence="2" type="ORF">LANO_0E16127G</name>
</gene>
<keyword evidence="3" id="KW-1185">Reference proteome</keyword>
<feature type="region of interest" description="Disordered" evidence="1">
    <location>
        <begin position="1"/>
        <end position="20"/>
    </location>
</feature>
<feature type="compositionally biased region" description="Polar residues" evidence="1">
    <location>
        <begin position="1"/>
        <end position="11"/>
    </location>
</feature>
<evidence type="ECO:0000256" key="1">
    <source>
        <dbReference type="SAM" id="MobiDB-lite"/>
    </source>
</evidence>
<dbReference type="EMBL" id="LT598451">
    <property type="protein sequence ID" value="SCU97475.1"/>
    <property type="molecule type" value="Genomic_DNA"/>
</dbReference>
<protein>
    <submittedName>
        <fullName evidence="2">LANO_0E16127g1_1</fullName>
    </submittedName>
</protein>
<dbReference type="InterPro" id="IPR015159">
    <property type="entry name" value="Rec107"/>
</dbReference>
<dbReference type="AlphaFoldDB" id="A0A1G4K1W4"/>
<proteinExistence type="predicted"/>